<proteinExistence type="predicted"/>
<evidence type="ECO:0000313" key="3">
    <source>
        <dbReference type="Proteomes" id="UP001521150"/>
    </source>
</evidence>
<dbReference type="Pfam" id="PF13349">
    <property type="entry name" value="DUF4097"/>
    <property type="match status" value="1"/>
</dbReference>
<feature type="domain" description="DUF4097" evidence="1">
    <location>
        <begin position="36"/>
        <end position="251"/>
    </location>
</feature>
<dbReference type="EMBL" id="JAJVCN010000001">
    <property type="protein sequence ID" value="MCE7004721.1"/>
    <property type="molecule type" value="Genomic_DNA"/>
</dbReference>
<protein>
    <submittedName>
        <fullName evidence="2">DUF4097 family beta strand repeat-containing protein</fullName>
    </submittedName>
</protein>
<sequence>MPTFATPGPITATLSTGGAKVRLAASERPDTVVLVEPIDSENKTDLKVAEKTKVEFAEGELKIETVKAGDKNGSVAITIELPVGSKLVLETAWSDIQASGALGDCAVDLASGQVKLDHVANLHGHLSTGEVEVAHVAGTVSIEGGAAGVRIGAAEGVVKYQGSTGKVWIGHGMSDIDLSGSGGSFDIDRADGNVIAKAADCPIRVGRITQGQAVLMNAAGGIEVGISEGTAAWVDAKSTKGTVRSSLPAQDALDEFDNKVEVYARTRLNDIVIQRATG</sequence>
<evidence type="ECO:0000259" key="1">
    <source>
        <dbReference type="Pfam" id="PF13349"/>
    </source>
</evidence>
<dbReference type="InterPro" id="IPR025164">
    <property type="entry name" value="Toastrack_DUF4097"/>
</dbReference>
<organism evidence="2 3">
    <name type="scientific">Kibdelosporangium philippinense</name>
    <dbReference type="NCBI Taxonomy" id="211113"/>
    <lineage>
        <taxon>Bacteria</taxon>
        <taxon>Bacillati</taxon>
        <taxon>Actinomycetota</taxon>
        <taxon>Actinomycetes</taxon>
        <taxon>Pseudonocardiales</taxon>
        <taxon>Pseudonocardiaceae</taxon>
        <taxon>Kibdelosporangium</taxon>
    </lineage>
</organism>
<dbReference type="RefSeq" id="WP_233726207.1">
    <property type="nucleotide sequence ID" value="NZ_JAJVCN010000001.1"/>
</dbReference>
<accession>A0ABS8ZDH5</accession>
<dbReference type="Proteomes" id="UP001521150">
    <property type="component" value="Unassembled WGS sequence"/>
</dbReference>
<keyword evidence="3" id="KW-1185">Reference proteome</keyword>
<comment type="caution">
    <text evidence="2">The sequence shown here is derived from an EMBL/GenBank/DDBJ whole genome shotgun (WGS) entry which is preliminary data.</text>
</comment>
<reference evidence="2 3" key="1">
    <citation type="submission" date="2021-12" db="EMBL/GenBank/DDBJ databases">
        <title>Genome sequence of Kibdelosporangium philippinense ATCC 49844.</title>
        <authorList>
            <person name="Fedorov E.A."/>
            <person name="Omeragic M."/>
            <person name="Shalygina K.F."/>
            <person name="Maclea K.S."/>
        </authorList>
    </citation>
    <scope>NUCLEOTIDE SEQUENCE [LARGE SCALE GENOMIC DNA]</scope>
    <source>
        <strain evidence="2 3">ATCC 49844</strain>
    </source>
</reference>
<gene>
    <name evidence="2" type="ORF">LWC34_18095</name>
</gene>
<evidence type="ECO:0000313" key="2">
    <source>
        <dbReference type="EMBL" id="MCE7004721.1"/>
    </source>
</evidence>
<name>A0ABS8ZDH5_9PSEU</name>